<dbReference type="CDD" id="cd04212">
    <property type="entry name" value="CuRO_UO_II"/>
    <property type="match status" value="1"/>
</dbReference>
<feature type="transmembrane region" description="Helical" evidence="9">
    <location>
        <begin position="84"/>
        <end position="102"/>
    </location>
</feature>
<dbReference type="EMBL" id="JABXXQ010000093">
    <property type="protein sequence ID" value="NVN30012.1"/>
    <property type="molecule type" value="Genomic_DNA"/>
</dbReference>
<dbReference type="GO" id="GO:0005886">
    <property type="term" value="C:plasma membrane"/>
    <property type="evidence" value="ECO:0007669"/>
    <property type="project" value="UniProtKB-SubCell"/>
</dbReference>
<keyword evidence="7 9" id="KW-1133">Transmembrane helix</keyword>
<dbReference type="Proteomes" id="UP000557688">
    <property type="component" value="Unassembled WGS sequence"/>
</dbReference>
<dbReference type="InterPro" id="IPR008972">
    <property type="entry name" value="Cupredoxin"/>
</dbReference>
<gene>
    <name evidence="11" type="ORF">FHR90_001492</name>
    <name evidence="12" type="ORF">HUK83_06645</name>
</gene>
<keyword evidence="11" id="KW-0560">Oxidoreductase</keyword>
<keyword evidence="5 9" id="KW-0812">Transmembrane</keyword>
<dbReference type="InterPro" id="IPR002429">
    <property type="entry name" value="CcO_II-like_C"/>
</dbReference>
<keyword evidence="3" id="KW-0813">Transport</keyword>
<dbReference type="SUPFAM" id="SSF49503">
    <property type="entry name" value="Cupredoxins"/>
    <property type="match status" value="1"/>
</dbReference>
<evidence type="ECO:0000256" key="2">
    <source>
        <dbReference type="ARBA" id="ARBA00007866"/>
    </source>
</evidence>
<evidence type="ECO:0000313" key="14">
    <source>
        <dbReference type="Proteomes" id="UP000565205"/>
    </source>
</evidence>
<evidence type="ECO:0000256" key="9">
    <source>
        <dbReference type="SAM" id="Phobius"/>
    </source>
</evidence>
<dbReference type="PROSITE" id="PS51257">
    <property type="entry name" value="PROKAR_LIPOPROTEIN"/>
    <property type="match status" value="1"/>
</dbReference>
<evidence type="ECO:0000313" key="13">
    <source>
        <dbReference type="Proteomes" id="UP000557688"/>
    </source>
</evidence>
<organism evidence="11 13">
    <name type="scientific">Endobacter medicaginis</name>
    <dbReference type="NCBI Taxonomy" id="1181271"/>
    <lineage>
        <taxon>Bacteria</taxon>
        <taxon>Pseudomonadati</taxon>
        <taxon>Pseudomonadota</taxon>
        <taxon>Alphaproteobacteria</taxon>
        <taxon>Acetobacterales</taxon>
        <taxon>Acetobacteraceae</taxon>
        <taxon>Endobacter</taxon>
    </lineage>
</organism>
<proteinExistence type="inferred from homology"/>
<accession>A0A839V2B7</accession>
<evidence type="ECO:0000256" key="7">
    <source>
        <dbReference type="ARBA" id="ARBA00022989"/>
    </source>
</evidence>
<dbReference type="SUPFAM" id="SSF81464">
    <property type="entry name" value="Cytochrome c oxidase subunit II-like, transmembrane region"/>
    <property type="match status" value="1"/>
</dbReference>
<evidence type="ECO:0000256" key="1">
    <source>
        <dbReference type="ARBA" id="ARBA00004651"/>
    </source>
</evidence>
<comment type="subcellular location">
    <subcellularLocation>
        <location evidence="1">Cell membrane</location>
        <topology evidence="1">Multi-pass membrane protein</topology>
    </subcellularLocation>
</comment>
<dbReference type="InterPro" id="IPR036257">
    <property type="entry name" value="Cyt_c_oxidase_su2_TM_sf"/>
</dbReference>
<keyword evidence="4" id="KW-1003">Cell membrane</keyword>
<dbReference type="EMBL" id="JACHXV010000004">
    <property type="protein sequence ID" value="MBB3173669.1"/>
    <property type="molecule type" value="Genomic_DNA"/>
</dbReference>
<reference evidence="11 13" key="2">
    <citation type="submission" date="2020-08" db="EMBL/GenBank/DDBJ databases">
        <title>Genomic Encyclopedia of Type Strains, Phase III (KMG-III): the genomes of soil and plant-associated and newly described type strains.</title>
        <authorList>
            <person name="Whitman W."/>
        </authorList>
    </citation>
    <scope>NUCLEOTIDE SEQUENCE [LARGE SCALE GENOMIC DNA]</scope>
    <source>
        <strain evidence="11 13">CECT 8088</strain>
    </source>
</reference>
<dbReference type="GO" id="GO:0005507">
    <property type="term" value="F:copper ion binding"/>
    <property type="evidence" value="ECO:0007669"/>
    <property type="project" value="InterPro"/>
</dbReference>
<keyword evidence="13" id="KW-1185">Reference proteome</keyword>
<dbReference type="EC" id="1.10.3.-" evidence="11"/>
<reference evidence="12 14" key="1">
    <citation type="submission" date="2020-06" db="EMBL/GenBank/DDBJ databases">
        <title>Description of novel acetic acid bacteria.</title>
        <authorList>
            <person name="Sombolestani A."/>
        </authorList>
    </citation>
    <scope>NUCLEOTIDE SEQUENCE [LARGE SCALE GENOMIC DNA]</scope>
    <source>
        <strain evidence="12 14">LMG 26838</strain>
    </source>
</reference>
<dbReference type="GO" id="GO:0004129">
    <property type="term" value="F:cytochrome-c oxidase activity"/>
    <property type="evidence" value="ECO:0007669"/>
    <property type="project" value="InterPro"/>
</dbReference>
<dbReference type="InterPro" id="IPR045187">
    <property type="entry name" value="CcO_II"/>
</dbReference>
<dbReference type="GO" id="GO:0042773">
    <property type="term" value="P:ATP synthesis coupled electron transport"/>
    <property type="evidence" value="ECO:0007669"/>
    <property type="project" value="TreeGrafter"/>
</dbReference>
<dbReference type="Gene3D" id="2.60.40.420">
    <property type="entry name" value="Cupredoxins - blue copper proteins"/>
    <property type="match status" value="1"/>
</dbReference>
<keyword evidence="8 9" id="KW-0472">Membrane</keyword>
<feature type="transmembrane region" description="Helical" evidence="9">
    <location>
        <begin position="43"/>
        <end position="64"/>
    </location>
</feature>
<name>A0A839V2B7_9PROT</name>
<evidence type="ECO:0000313" key="11">
    <source>
        <dbReference type="EMBL" id="MBB3173669.1"/>
    </source>
</evidence>
<protein>
    <submittedName>
        <fullName evidence="11">Cytochrome o ubiquinol oxidase subunit 2</fullName>
        <ecNumber evidence="11">1.10.3.-</ecNumber>
    </submittedName>
    <submittedName>
        <fullName evidence="12">Ubiquinol oxidase subunit II</fullName>
    </submittedName>
</protein>
<dbReference type="PROSITE" id="PS50857">
    <property type="entry name" value="COX2_CUA"/>
    <property type="match status" value="1"/>
</dbReference>
<dbReference type="Proteomes" id="UP000565205">
    <property type="component" value="Unassembled WGS sequence"/>
</dbReference>
<dbReference type="PANTHER" id="PTHR22888">
    <property type="entry name" value="CYTOCHROME C OXIDASE, SUBUNIT II"/>
    <property type="match status" value="1"/>
</dbReference>
<dbReference type="InterPro" id="IPR034227">
    <property type="entry name" value="CuRO_UO_II"/>
</dbReference>
<dbReference type="Gene3D" id="1.10.287.90">
    <property type="match status" value="1"/>
</dbReference>
<evidence type="ECO:0000256" key="5">
    <source>
        <dbReference type="ARBA" id="ARBA00022692"/>
    </source>
</evidence>
<sequence length="290" mass="31915">MLRLSPLIALCPLLGGCLPAGGSLLDPAGPVALQQRAWLIEITLWMMIVILPVFILVPLVAWRYRRRRRADYAPGWTFSWPLEFIVWGVPCLVVAGMAWLILAREQPLGPARPLPGDAPPLQVEVVALDWKWLFIYPQSGLATVDRLVIPRGRQVALHLTSDATMQSFFIPALGSQIYAMAGMVTSLHLRADRPGTLSGMNTQFNGMKFQDDRFEVDVLDPDAWQAWQAAHAGAPALDAHAYRVLTNPGDLKQTLHDFGQPPDARLAFTAPNGLFASIVAHSAQMPGEMK</sequence>
<evidence type="ECO:0000256" key="6">
    <source>
        <dbReference type="ARBA" id="ARBA00022982"/>
    </source>
</evidence>
<evidence type="ECO:0000313" key="12">
    <source>
        <dbReference type="EMBL" id="NVN30012.1"/>
    </source>
</evidence>
<dbReference type="PANTHER" id="PTHR22888:SF18">
    <property type="entry name" value="CYTOCHROME BO(3) UBIQUINOL OXIDASE SUBUNIT 2"/>
    <property type="match status" value="1"/>
</dbReference>
<dbReference type="RefSeq" id="WP_176623201.1">
    <property type="nucleotide sequence ID" value="NZ_JABXXQ010000093.1"/>
</dbReference>
<dbReference type="AlphaFoldDB" id="A0A839V2B7"/>
<evidence type="ECO:0000256" key="4">
    <source>
        <dbReference type="ARBA" id="ARBA00022475"/>
    </source>
</evidence>
<evidence type="ECO:0000256" key="3">
    <source>
        <dbReference type="ARBA" id="ARBA00022448"/>
    </source>
</evidence>
<evidence type="ECO:0000259" key="10">
    <source>
        <dbReference type="PROSITE" id="PS50857"/>
    </source>
</evidence>
<feature type="domain" description="Cytochrome oxidase subunit II copper A binding" evidence="10">
    <location>
        <begin position="118"/>
        <end position="230"/>
    </location>
</feature>
<dbReference type="GO" id="GO:0016491">
    <property type="term" value="F:oxidoreductase activity"/>
    <property type="evidence" value="ECO:0007669"/>
    <property type="project" value="UniProtKB-KW"/>
</dbReference>
<comment type="similarity">
    <text evidence="2">Belongs to the cytochrome c oxidase subunit 2 family.</text>
</comment>
<dbReference type="Pfam" id="PF00116">
    <property type="entry name" value="COX2"/>
    <property type="match status" value="1"/>
</dbReference>
<comment type="caution">
    <text evidence="11">The sequence shown here is derived from an EMBL/GenBank/DDBJ whole genome shotgun (WGS) entry which is preliminary data.</text>
</comment>
<keyword evidence="6" id="KW-0249">Electron transport</keyword>
<evidence type="ECO:0000256" key="8">
    <source>
        <dbReference type="ARBA" id="ARBA00023136"/>
    </source>
</evidence>